<feature type="transmembrane region" description="Helical" evidence="3">
    <location>
        <begin position="133"/>
        <end position="150"/>
    </location>
</feature>
<keyword evidence="1" id="KW-0175">Coiled coil</keyword>
<reference evidence="4 5" key="1">
    <citation type="journal article" date="2023" name="Genes (Basel)">
        <title>Chromosome-Level Genome Assembly and Circadian Gene Repertoire of the Patagonia Blennie Eleginops maclovinus-The Closest Ancestral Proxy of Antarctic Cryonotothenioids.</title>
        <authorList>
            <person name="Cheng C.C."/>
            <person name="Rivera-Colon A.G."/>
            <person name="Minhas B.F."/>
            <person name="Wilson L."/>
            <person name="Rayamajhi N."/>
            <person name="Vargas-Chacoff L."/>
            <person name="Catchen J.M."/>
        </authorList>
    </citation>
    <scope>NUCLEOTIDE SEQUENCE [LARGE SCALE GENOMIC DNA]</scope>
    <source>
        <strain evidence="4">JMC-PN-2008</strain>
    </source>
</reference>
<accession>A0AAN7Y6J0</accession>
<dbReference type="EMBL" id="JAUZQC010000005">
    <property type="protein sequence ID" value="KAK5871772.1"/>
    <property type="molecule type" value="Genomic_DNA"/>
</dbReference>
<evidence type="ECO:0000313" key="5">
    <source>
        <dbReference type="Proteomes" id="UP001346869"/>
    </source>
</evidence>
<feature type="region of interest" description="Disordered" evidence="2">
    <location>
        <begin position="537"/>
        <end position="556"/>
    </location>
</feature>
<evidence type="ECO:0000256" key="2">
    <source>
        <dbReference type="SAM" id="MobiDB-lite"/>
    </source>
</evidence>
<feature type="region of interest" description="Disordered" evidence="2">
    <location>
        <begin position="280"/>
        <end position="299"/>
    </location>
</feature>
<sequence length="1009" mass="112364">MKVFFTMSNQQLSIGELLLSLDSSDLQEAELVRAAVNQQLSSDRGGAVLSSLVEFYLDSSSSQVLLLLSSIREHHHKPLLEKLNEALSRSGSRLPAVTLLGHLIRKQPPWVHTVSRSPLLPSLLRQLKTETDVVFLITAVLVLITLLPMIPQAGKQHIYDFFDVFGRLASWSYRNPGHVPVEHLVHLQAGVYSLFHRLYGMFPCNFMSYLRLHYSMKENLDVFQEVVKPMLEHVRVHPELVTGTQDYELDPSRWRCYEVHDIVIECSRVSLDPLDSSCEEDAYSSLREPPPSPSPLPHLNLTCSQDTISSSGSSVCPLLTSSPLTLSSSDMQVDDVTWSPSSQCGLSTPPPEPAAPGPAPPLSRTTSISGVKCSSSATVQVVPLAEEIQHGGQTPDNNTQVKLFAEQESIQPIPEEQGRGQNDDISSEGDQLMISCADTLLTSTPARPPAVCHTPPHRSEGSPAPSYEPLFELALPRAASLFIGRKTQEALERAAGGGGGERKGEEEELTSISPLQALDQLIVHGYDAHHHLSRRLSAASRSVDRSHFGGKQQSMKTKEELQALSSQLLLLQAQLQYERFKRQQHAVRNRRLLRRVLSSTAMEEDAVAMKGQLCVQDEEIRSLKCSLQEEQRRYTLLQQDTQTHTEQLHTHIQQLLLQQQEVQRDTQRLKSELKEGQNRLREQEAELQRANNKASHAEHQLTQLSLKLCSSEQLQQQIYLLNQQLVLMRETNRALTEHLEGRGLHRGTEVSMLQCTVGKEHQRLKDSDVLQRQKLEAANHRASELEVQLSRKEQLILDQKKLLEDSKARSRAELSACESRCDALRRVVQTLQTETLHLYSQLHLDTHSRPQDVRPNGSSVALPAPHKPRPFSSSVGILNGGTLSTSPLYLPSCSSSPPLSLSPIDSPLAVGSFLEQRARQLFRPTNHSAEEEHQEEEEGEGEEEEVQPEGPALGQEAEETPPLTGSTETPGLASSSGPAAPLPADLTFAVRQRRHELSIMDYDETQPEF</sequence>
<keyword evidence="5" id="KW-1185">Reference proteome</keyword>
<feature type="region of interest" description="Disordered" evidence="2">
    <location>
        <begin position="847"/>
        <end position="875"/>
    </location>
</feature>
<keyword evidence="3" id="KW-1133">Transmembrane helix</keyword>
<dbReference type="AlphaFoldDB" id="A0AAN7Y6J0"/>
<dbReference type="GO" id="GO:0032007">
    <property type="term" value="P:negative regulation of TOR signaling"/>
    <property type="evidence" value="ECO:0007669"/>
    <property type="project" value="TreeGrafter"/>
</dbReference>
<dbReference type="Proteomes" id="UP001346869">
    <property type="component" value="Unassembled WGS sequence"/>
</dbReference>
<feature type="coiled-coil region" evidence="1">
    <location>
        <begin position="775"/>
        <end position="834"/>
    </location>
</feature>
<organism evidence="4 5">
    <name type="scientific">Eleginops maclovinus</name>
    <name type="common">Patagonian blennie</name>
    <name type="synonym">Eleginus maclovinus</name>
    <dbReference type="NCBI Taxonomy" id="56733"/>
    <lineage>
        <taxon>Eukaryota</taxon>
        <taxon>Metazoa</taxon>
        <taxon>Chordata</taxon>
        <taxon>Craniata</taxon>
        <taxon>Vertebrata</taxon>
        <taxon>Euteleostomi</taxon>
        <taxon>Actinopterygii</taxon>
        <taxon>Neopterygii</taxon>
        <taxon>Teleostei</taxon>
        <taxon>Neoteleostei</taxon>
        <taxon>Acanthomorphata</taxon>
        <taxon>Eupercaria</taxon>
        <taxon>Perciformes</taxon>
        <taxon>Notothenioidei</taxon>
        <taxon>Eleginopidae</taxon>
        <taxon>Eleginops</taxon>
    </lineage>
</organism>
<feature type="compositionally biased region" description="Pro residues" evidence="2">
    <location>
        <begin position="348"/>
        <end position="361"/>
    </location>
</feature>
<evidence type="ECO:0008006" key="6">
    <source>
        <dbReference type="Google" id="ProtNLM"/>
    </source>
</evidence>
<dbReference type="PANTHER" id="PTHR15154:SF2">
    <property type="entry name" value="HAMARTIN"/>
    <property type="match status" value="1"/>
</dbReference>
<dbReference type="GO" id="GO:0051726">
    <property type="term" value="P:regulation of cell cycle"/>
    <property type="evidence" value="ECO:0007669"/>
    <property type="project" value="TreeGrafter"/>
</dbReference>
<dbReference type="Pfam" id="PF04388">
    <property type="entry name" value="Hamartin"/>
    <property type="match status" value="2"/>
</dbReference>
<feature type="region of interest" description="Disordered" evidence="2">
    <location>
        <begin position="925"/>
        <end position="987"/>
    </location>
</feature>
<evidence type="ECO:0000256" key="3">
    <source>
        <dbReference type="SAM" id="Phobius"/>
    </source>
</evidence>
<feature type="coiled-coil region" evidence="1">
    <location>
        <begin position="620"/>
        <end position="707"/>
    </location>
</feature>
<dbReference type="PANTHER" id="PTHR15154">
    <property type="entry name" value="HAMARTIN"/>
    <property type="match status" value="1"/>
</dbReference>
<name>A0AAN7Y6J0_ELEMC</name>
<dbReference type="InterPro" id="IPR007483">
    <property type="entry name" value="Hamartin"/>
</dbReference>
<dbReference type="GO" id="GO:0033596">
    <property type="term" value="C:TSC1-TSC2 complex"/>
    <property type="evidence" value="ECO:0007669"/>
    <property type="project" value="TreeGrafter"/>
</dbReference>
<evidence type="ECO:0000313" key="4">
    <source>
        <dbReference type="EMBL" id="KAK5871772.1"/>
    </source>
</evidence>
<feature type="compositionally biased region" description="Low complexity" evidence="2">
    <location>
        <begin position="970"/>
        <end position="984"/>
    </location>
</feature>
<evidence type="ECO:0000256" key="1">
    <source>
        <dbReference type="SAM" id="Coils"/>
    </source>
</evidence>
<comment type="caution">
    <text evidence="4">The sequence shown here is derived from an EMBL/GenBank/DDBJ whole genome shotgun (WGS) entry which is preliminary data.</text>
</comment>
<reference evidence="4 5" key="2">
    <citation type="journal article" date="2023" name="Mol. Biol. Evol.">
        <title>Genomics of Secondarily Temperate Adaptation in the Only Non-Antarctic Icefish.</title>
        <authorList>
            <person name="Rivera-Colon A.G."/>
            <person name="Rayamajhi N."/>
            <person name="Minhas B.F."/>
            <person name="Madrigal G."/>
            <person name="Bilyk K.T."/>
            <person name="Yoon V."/>
            <person name="Hune M."/>
            <person name="Gregory S."/>
            <person name="Cheng C.H.C."/>
            <person name="Catchen J.M."/>
        </authorList>
    </citation>
    <scope>NUCLEOTIDE SEQUENCE [LARGE SCALE GENOMIC DNA]</scope>
    <source>
        <strain evidence="4">JMC-PN-2008</strain>
    </source>
</reference>
<keyword evidence="3" id="KW-0812">Transmembrane</keyword>
<protein>
    <recommendedName>
        <fullName evidence="6">Hamartin</fullName>
    </recommendedName>
</protein>
<dbReference type="GO" id="GO:0008285">
    <property type="term" value="P:negative regulation of cell population proliferation"/>
    <property type="evidence" value="ECO:0007669"/>
    <property type="project" value="TreeGrafter"/>
</dbReference>
<keyword evidence="3" id="KW-0472">Membrane</keyword>
<feature type="compositionally biased region" description="Acidic residues" evidence="2">
    <location>
        <begin position="932"/>
        <end position="947"/>
    </location>
</feature>
<proteinExistence type="predicted"/>
<feature type="region of interest" description="Disordered" evidence="2">
    <location>
        <begin position="334"/>
        <end position="369"/>
    </location>
</feature>
<gene>
    <name evidence="4" type="ORF">PBY51_004633</name>
</gene>